<gene>
    <name evidence="2" type="ORF">NCTC10485_03062</name>
</gene>
<organism evidence="2 3">
    <name type="scientific">Mycolicibacterium chitae</name>
    <name type="common">Mycobacterium chitae</name>
    <dbReference type="NCBI Taxonomy" id="1792"/>
    <lineage>
        <taxon>Bacteria</taxon>
        <taxon>Bacillati</taxon>
        <taxon>Actinomycetota</taxon>
        <taxon>Actinomycetes</taxon>
        <taxon>Mycobacteriales</taxon>
        <taxon>Mycobacteriaceae</taxon>
        <taxon>Mycolicibacterium</taxon>
    </lineage>
</organism>
<name>A0A448I8L1_MYCCI</name>
<dbReference type="Pfam" id="PF12028">
    <property type="entry name" value="DUF3515"/>
    <property type="match status" value="1"/>
</dbReference>
<evidence type="ECO:0000256" key="1">
    <source>
        <dbReference type="SAM" id="Phobius"/>
    </source>
</evidence>
<dbReference type="EMBL" id="LR134355">
    <property type="protein sequence ID" value="VEG48762.1"/>
    <property type="molecule type" value="Genomic_DNA"/>
</dbReference>
<keyword evidence="3" id="KW-1185">Reference proteome</keyword>
<feature type="transmembrane region" description="Helical" evidence="1">
    <location>
        <begin position="9"/>
        <end position="30"/>
    </location>
</feature>
<dbReference type="RefSeq" id="WP_126334515.1">
    <property type="nucleotide sequence ID" value="NZ_AP022604.1"/>
</dbReference>
<keyword evidence="1" id="KW-0812">Transmembrane</keyword>
<evidence type="ECO:0000313" key="2">
    <source>
        <dbReference type="EMBL" id="VEG48762.1"/>
    </source>
</evidence>
<keyword evidence="1" id="KW-1133">Transmembrane helix</keyword>
<reference evidence="2 3" key="1">
    <citation type="submission" date="2018-12" db="EMBL/GenBank/DDBJ databases">
        <authorList>
            <consortium name="Pathogen Informatics"/>
        </authorList>
    </citation>
    <scope>NUCLEOTIDE SEQUENCE [LARGE SCALE GENOMIC DNA]</scope>
    <source>
        <strain evidence="2 3">NCTC10485</strain>
    </source>
</reference>
<accession>A0A448I8L1</accession>
<evidence type="ECO:0000313" key="3">
    <source>
        <dbReference type="Proteomes" id="UP000282551"/>
    </source>
</evidence>
<proteinExistence type="predicted"/>
<dbReference type="Proteomes" id="UP000282551">
    <property type="component" value="Chromosome"/>
</dbReference>
<dbReference type="OrthoDB" id="4422435at2"/>
<dbReference type="AlphaFoldDB" id="A0A448I8L1"/>
<sequence>MEQDGPPRWVFIAAVVVGVGALVAILVLAANRAPAPVPVAAVPAPHAESAACVQLLAALPDGLGDYQRAPTADPSPDGVAAWRDAADPEPVILRCGLDRPVDFVQGAPLQMVDDVSWFRVSEADRITWFAVDREVYIALTLPEDSGPTPIQGLSAAISAALPAEPIDPAPPR</sequence>
<dbReference type="InterPro" id="IPR021903">
    <property type="entry name" value="DUF3515"/>
</dbReference>
<keyword evidence="1" id="KW-0472">Membrane</keyword>
<protein>
    <submittedName>
        <fullName evidence="2">Conserved secreted protein</fullName>
    </submittedName>
</protein>